<dbReference type="EMBL" id="KK102135">
    <property type="protein sequence ID" value="KIY98581.1"/>
    <property type="molecule type" value="Genomic_DNA"/>
</dbReference>
<gene>
    <name evidence="2" type="ORF">MNEG_9382</name>
</gene>
<evidence type="ECO:0000313" key="3">
    <source>
        <dbReference type="Proteomes" id="UP000054498"/>
    </source>
</evidence>
<dbReference type="GeneID" id="25742257"/>
<keyword evidence="1" id="KW-0175">Coiled coil</keyword>
<evidence type="ECO:0000313" key="2">
    <source>
        <dbReference type="EMBL" id="KIY98581.1"/>
    </source>
</evidence>
<name>A0A0D2MCM1_9CHLO</name>
<dbReference type="AlphaFoldDB" id="A0A0D2MCM1"/>
<protein>
    <recommendedName>
        <fullName evidence="4">Biogenesis of lysosome-related organelles complex 1 subunit 7</fullName>
    </recommendedName>
</protein>
<reference evidence="2 3" key="1">
    <citation type="journal article" date="2013" name="BMC Genomics">
        <title>Reconstruction of the lipid metabolism for the microalga Monoraphidium neglectum from its genome sequence reveals characteristics suitable for biofuel production.</title>
        <authorList>
            <person name="Bogen C."/>
            <person name="Al-Dilaimi A."/>
            <person name="Albersmeier A."/>
            <person name="Wichmann J."/>
            <person name="Grundmann M."/>
            <person name="Rupp O."/>
            <person name="Lauersen K.J."/>
            <person name="Blifernez-Klassen O."/>
            <person name="Kalinowski J."/>
            <person name="Goesmann A."/>
            <person name="Mussgnug J.H."/>
            <person name="Kruse O."/>
        </authorList>
    </citation>
    <scope>NUCLEOTIDE SEQUENCE [LARGE SCALE GENOMIC DNA]</scope>
    <source>
        <strain evidence="2 3">SAG 48.87</strain>
    </source>
</reference>
<dbReference type="Proteomes" id="UP000054498">
    <property type="component" value="Unassembled WGS sequence"/>
</dbReference>
<evidence type="ECO:0008006" key="4">
    <source>
        <dbReference type="Google" id="ProtNLM"/>
    </source>
</evidence>
<keyword evidence="3" id="KW-1185">Reference proteome</keyword>
<proteinExistence type="predicted"/>
<dbReference type="KEGG" id="mng:MNEG_9382"/>
<dbReference type="RefSeq" id="XP_013897601.1">
    <property type="nucleotide sequence ID" value="XM_014042147.1"/>
</dbReference>
<sequence length="131" mass="13483">MAALEASHVAASSVAERAASGSEHQVPEVEVLSSAVRDALTRHQGEAEAAFDGLHSSQKRLTASLRALLNALDGIIALSAPRADAAAVEQLRAAAGRARALQARLRGVAARLDRAEAALQAHLQRGTAHGA</sequence>
<feature type="coiled-coil region" evidence="1">
    <location>
        <begin position="98"/>
        <end position="125"/>
    </location>
</feature>
<evidence type="ECO:0000256" key="1">
    <source>
        <dbReference type="SAM" id="Coils"/>
    </source>
</evidence>
<accession>A0A0D2MCM1</accession>
<organism evidence="2 3">
    <name type="scientific">Monoraphidium neglectum</name>
    <dbReference type="NCBI Taxonomy" id="145388"/>
    <lineage>
        <taxon>Eukaryota</taxon>
        <taxon>Viridiplantae</taxon>
        <taxon>Chlorophyta</taxon>
        <taxon>core chlorophytes</taxon>
        <taxon>Chlorophyceae</taxon>
        <taxon>CS clade</taxon>
        <taxon>Sphaeropleales</taxon>
        <taxon>Selenastraceae</taxon>
        <taxon>Monoraphidium</taxon>
    </lineage>
</organism>